<evidence type="ECO:0000313" key="3">
    <source>
        <dbReference type="Proteomes" id="UP000265520"/>
    </source>
</evidence>
<sequence length="78" mass="8540">HFISDGHWGLGWILRTEQGSCVGAATRVVSGITTATEAEAHGLTEAIDWLAQFPLSTVIIEIDNQVVVNVERWPSFSF</sequence>
<dbReference type="Proteomes" id="UP000265520">
    <property type="component" value="Unassembled WGS sequence"/>
</dbReference>
<accession>A0A392SN18</accession>
<name>A0A392SN18_9FABA</name>
<feature type="domain" description="RNase H type-1" evidence="1">
    <location>
        <begin position="8"/>
        <end position="69"/>
    </location>
</feature>
<feature type="non-terminal residue" evidence="2">
    <location>
        <position position="1"/>
    </location>
</feature>
<keyword evidence="3" id="KW-1185">Reference proteome</keyword>
<dbReference type="Gene3D" id="3.30.420.10">
    <property type="entry name" value="Ribonuclease H-like superfamily/Ribonuclease H"/>
    <property type="match status" value="1"/>
</dbReference>
<proteinExistence type="predicted"/>
<dbReference type="InterPro" id="IPR036397">
    <property type="entry name" value="RNaseH_sf"/>
</dbReference>
<keyword evidence="2" id="KW-0687">Ribonucleoprotein</keyword>
<evidence type="ECO:0000313" key="2">
    <source>
        <dbReference type="EMBL" id="MCI50271.1"/>
    </source>
</evidence>
<protein>
    <submittedName>
        <fullName evidence="2">60S ribosomal protein L23</fullName>
    </submittedName>
</protein>
<dbReference type="InterPro" id="IPR002156">
    <property type="entry name" value="RNaseH_domain"/>
</dbReference>
<dbReference type="InterPro" id="IPR052929">
    <property type="entry name" value="RNase_H-like_EbsB-rel"/>
</dbReference>
<dbReference type="AlphaFoldDB" id="A0A392SN18"/>
<dbReference type="CDD" id="cd06222">
    <property type="entry name" value="RNase_H_like"/>
    <property type="match status" value="1"/>
</dbReference>
<dbReference type="PANTHER" id="PTHR47074">
    <property type="entry name" value="BNAC02G40300D PROTEIN"/>
    <property type="match status" value="1"/>
</dbReference>
<dbReference type="InterPro" id="IPR012337">
    <property type="entry name" value="RNaseH-like_sf"/>
</dbReference>
<dbReference type="Pfam" id="PF13456">
    <property type="entry name" value="RVT_3"/>
    <property type="match status" value="1"/>
</dbReference>
<dbReference type="PANTHER" id="PTHR47074:SF11">
    <property type="entry name" value="REVERSE TRANSCRIPTASE-LIKE PROTEIN"/>
    <property type="match status" value="1"/>
</dbReference>
<organism evidence="2 3">
    <name type="scientific">Trifolium medium</name>
    <dbReference type="NCBI Taxonomy" id="97028"/>
    <lineage>
        <taxon>Eukaryota</taxon>
        <taxon>Viridiplantae</taxon>
        <taxon>Streptophyta</taxon>
        <taxon>Embryophyta</taxon>
        <taxon>Tracheophyta</taxon>
        <taxon>Spermatophyta</taxon>
        <taxon>Magnoliopsida</taxon>
        <taxon>eudicotyledons</taxon>
        <taxon>Gunneridae</taxon>
        <taxon>Pentapetalae</taxon>
        <taxon>rosids</taxon>
        <taxon>fabids</taxon>
        <taxon>Fabales</taxon>
        <taxon>Fabaceae</taxon>
        <taxon>Papilionoideae</taxon>
        <taxon>50 kb inversion clade</taxon>
        <taxon>NPAAA clade</taxon>
        <taxon>Hologalegina</taxon>
        <taxon>IRL clade</taxon>
        <taxon>Trifolieae</taxon>
        <taxon>Trifolium</taxon>
    </lineage>
</organism>
<dbReference type="InterPro" id="IPR044730">
    <property type="entry name" value="RNase_H-like_dom_plant"/>
</dbReference>
<dbReference type="GO" id="GO:0004523">
    <property type="term" value="F:RNA-DNA hybrid ribonuclease activity"/>
    <property type="evidence" value="ECO:0007669"/>
    <property type="project" value="InterPro"/>
</dbReference>
<dbReference type="EMBL" id="LXQA010413936">
    <property type="protein sequence ID" value="MCI50271.1"/>
    <property type="molecule type" value="Genomic_DNA"/>
</dbReference>
<comment type="caution">
    <text evidence="2">The sequence shown here is derived from an EMBL/GenBank/DDBJ whole genome shotgun (WGS) entry which is preliminary data.</text>
</comment>
<evidence type="ECO:0000259" key="1">
    <source>
        <dbReference type="Pfam" id="PF13456"/>
    </source>
</evidence>
<reference evidence="2 3" key="1">
    <citation type="journal article" date="2018" name="Front. Plant Sci.">
        <title>Red Clover (Trifolium pratense) and Zigzag Clover (T. medium) - A Picture of Genomic Similarities and Differences.</title>
        <authorList>
            <person name="Dluhosova J."/>
            <person name="Istvanek J."/>
            <person name="Nedelnik J."/>
            <person name="Repkova J."/>
        </authorList>
    </citation>
    <scope>NUCLEOTIDE SEQUENCE [LARGE SCALE GENOMIC DNA]</scope>
    <source>
        <strain evidence="3">cv. 10/8</strain>
        <tissue evidence="2">Leaf</tissue>
    </source>
</reference>
<dbReference type="SUPFAM" id="SSF53098">
    <property type="entry name" value="Ribonuclease H-like"/>
    <property type="match status" value="1"/>
</dbReference>
<keyword evidence="2" id="KW-0689">Ribosomal protein</keyword>
<dbReference type="GO" id="GO:0003676">
    <property type="term" value="F:nucleic acid binding"/>
    <property type="evidence" value="ECO:0007669"/>
    <property type="project" value="InterPro"/>
</dbReference>
<dbReference type="GO" id="GO:0005840">
    <property type="term" value="C:ribosome"/>
    <property type="evidence" value="ECO:0007669"/>
    <property type="project" value="UniProtKB-KW"/>
</dbReference>